<organism evidence="3 4">
    <name type="scientific">Pseudoduganella rivuli</name>
    <dbReference type="NCBI Taxonomy" id="2666085"/>
    <lineage>
        <taxon>Bacteria</taxon>
        <taxon>Pseudomonadati</taxon>
        <taxon>Pseudomonadota</taxon>
        <taxon>Betaproteobacteria</taxon>
        <taxon>Burkholderiales</taxon>
        <taxon>Oxalobacteraceae</taxon>
        <taxon>Telluria group</taxon>
        <taxon>Pseudoduganella</taxon>
    </lineage>
</organism>
<dbReference type="InterPro" id="IPR016162">
    <property type="entry name" value="Ald_DH_N"/>
</dbReference>
<gene>
    <name evidence="3" type="ORF">GJ700_09320</name>
</gene>
<evidence type="ECO:0000256" key="1">
    <source>
        <dbReference type="ARBA" id="ARBA00023002"/>
    </source>
</evidence>
<evidence type="ECO:0000259" key="2">
    <source>
        <dbReference type="Pfam" id="PF00171"/>
    </source>
</evidence>
<sequence length="478" mass="50213">MVPTRRLPVIQSVPSTVHPEAWTRLDAVVRRADRAACAFGQSNAATRCRLLQAIAAELDAQADAMQDAARRELGADAGAVMLERAAIRQQIDALCTVLQRHHWQHAAIETAPLRLCAQHVPLGPAAVLGGGATPLHGAIGPDALAALAAGCPVIVHARATHPLCHALAGQAVLRAVRAAGLPDGVYALTPELPGSVDALVAHPDVRAAAASDRADALRLMRRSLERAEPIPVLAEPGACNPVFILPGALNAQAEHLGQQLVRQFAAAPAAHRPALVFALDADGYVDLRETIIDEVGALPAIALPDGARGHGQRVDWLLSAQRVALLAEGAPGAGRGLARPMFAETDDANLPDPPLLDDACRSPAGLLVRCRDEHAMLAAAARLGRQHAAVIHMATGDGADDMALAVKLLPRLQRIAGQIGINSTVAPPAWHVAAASQAIERFLRPVVYQDAPPILLPAALQDDNPLHLWRAVDGEMRH</sequence>
<name>A0A7X2ILZ7_9BURK</name>
<dbReference type="PANTHER" id="PTHR43353:SF3">
    <property type="entry name" value="ALDEHYDE DEHYDROGENASE-RELATED"/>
    <property type="match status" value="1"/>
</dbReference>
<proteinExistence type="predicted"/>
<dbReference type="PANTHER" id="PTHR43353">
    <property type="entry name" value="SUCCINATE-SEMIALDEHYDE DEHYDROGENASE, MITOCHONDRIAL"/>
    <property type="match status" value="1"/>
</dbReference>
<accession>A0A7X2ILZ7</accession>
<comment type="caution">
    <text evidence="3">The sequence shown here is derived from an EMBL/GenBank/DDBJ whole genome shotgun (WGS) entry which is preliminary data.</text>
</comment>
<dbReference type="AlphaFoldDB" id="A0A7X2ILZ7"/>
<dbReference type="EMBL" id="WKJJ01000005">
    <property type="protein sequence ID" value="MRV71918.1"/>
    <property type="molecule type" value="Genomic_DNA"/>
</dbReference>
<dbReference type="InterPro" id="IPR050740">
    <property type="entry name" value="Aldehyde_DH_Superfamily"/>
</dbReference>
<dbReference type="SUPFAM" id="SSF53720">
    <property type="entry name" value="ALDH-like"/>
    <property type="match status" value="1"/>
</dbReference>
<evidence type="ECO:0000313" key="4">
    <source>
        <dbReference type="Proteomes" id="UP000446768"/>
    </source>
</evidence>
<dbReference type="Pfam" id="PF00171">
    <property type="entry name" value="Aldedh"/>
    <property type="match status" value="1"/>
</dbReference>
<dbReference type="InterPro" id="IPR016161">
    <property type="entry name" value="Ald_DH/histidinol_DH"/>
</dbReference>
<protein>
    <submittedName>
        <fullName evidence="3">Aldehyde dehydrogenase family protein</fullName>
    </submittedName>
</protein>
<dbReference type="GO" id="GO:0016491">
    <property type="term" value="F:oxidoreductase activity"/>
    <property type="evidence" value="ECO:0007669"/>
    <property type="project" value="UniProtKB-KW"/>
</dbReference>
<evidence type="ECO:0000313" key="3">
    <source>
        <dbReference type="EMBL" id="MRV71918.1"/>
    </source>
</evidence>
<dbReference type="Proteomes" id="UP000446768">
    <property type="component" value="Unassembled WGS sequence"/>
</dbReference>
<keyword evidence="1" id="KW-0560">Oxidoreductase</keyword>
<dbReference type="InterPro" id="IPR015590">
    <property type="entry name" value="Aldehyde_DH_dom"/>
</dbReference>
<feature type="domain" description="Aldehyde dehydrogenase" evidence="2">
    <location>
        <begin position="13"/>
        <end position="248"/>
    </location>
</feature>
<reference evidence="3 4" key="1">
    <citation type="submission" date="2019-11" db="EMBL/GenBank/DDBJ databases">
        <title>Novel species isolated from a subtropical stream in China.</title>
        <authorList>
            <person name="Lu H."/>
        </authorList>
    </citation>
    <scope>NUCLEOTIDE SEQUENCE [LARGE SCALE GENOMIC DNA]</scope>
    <source>
        <strain evidence="3 4">FT92W</strain>
    </source>
</reference>
<dbReference type="Gene3D" id="3.40.605.10">
    <property type="entry name" value="Aldehyde Dehydrogenase, Chain A, domain 1"/>
    <property type="match status" value="2"/>
</dbReference>
<keyword evidence="4" id="KW-1185">Reference proteome</keyword>